<feature type="DNA-binding region" description="H-T-H motif" evidence="5">
    <location>
        <begin position="19"/>
        <end position="38"/>
    </location>
</feature>
<dbReference type="SUPFAM" id="SSF48498">
    <property type="entry name" value="Tetracyclin repressor-like, C-terminal domain"/>
    <property type="match status" value="1"/>
</dbReference>
<evidence type="ECO:0000259" key="6">
    <source>
        <dbReference type="PROSITE" id="PS50977"/>
    </source>
</evidence>
<evidence type="ECO:0000256" key="2">
    <source>
        <dbReference type="ARBA" id="ARBA00023015"/>
    </source>
</evidence>
<dbReference type="InterPro" id="IPR050109">
    <property type="entry name" value="HTH-type_TetR-like_transc_reg"/>
</dbReference>
<keyword evidence="2" id="KW-0805">Transcription regulation</keyword>
<evidence type="ECO:0000313" key="8">
    <source>
        <dbReference type="Proteomes" id="UP001501461"/>
    </source>
</evidence>
<dbReference type="Proteomes" id="UP001501461">
    <property type="component" value="Unassembled WGS sequence"/>
</dbReference>
<dbReference type="InterPro" id="IPR009057">
    <property type="entry name" value="Homeodomain-like_sf"/>
</dbReference>
<dbReference type="PANTHER" id="PTHR30055:SF151">
    <property type="entry name" value="TRANSCRIPTIONAL REGULATORY PROTEIN"/>
    <property type="match status" value="1"/>
</dbReference>
<dbReference type="PRINTS" id="PR00455">
    <property type="entry name" value="HTHTETR"/>
</dbReference>
<evidence type="ECO:0000256" key="5">
    <source>
        <dbReference type="PROSITE-ProRule" id="PRU00335"/>
    </source>
</evidence>
<proteinExistence type="predicted"/>
<keyword evidence="4" id="KW-0804">Transcription</keyword>
<dbReference type="Pfam" id="PF02909">
    <property type="entry name" value="TetR_C_1"/>
    <property type="match status" value="1"/>
</dbReference>
<dbReference type="InterPro" id="IPR003012">
    <property type="entry name" value="Tet_transcr_reg_TetR"/>
</dbReference>
<keyword evidence="3 5" id="KW-0238">DNA-binding</keyword>
<comment type="caution">
    <text evidence="7">The sequence shown here is derived from an EMBL/GenBank/DDBJ whole genome shotgun (WGS) entry which is preliminary data.</text>
</comment>
<dbReference type="InterPro" id="IPR004111">
    <property type="entry name" value="Repressor_TetR_C"/>
</dbReference>
<dbReference type="InterPro" id="IPR036271">
    <property type="entry name" value="Tet_transcr_reg_TetR-rel_C_sf"/>
</dbReference>
<dbReference type="PANTHER" id="PTHR30055">
    <property type="entry name" value="HTH-TYPE TRANSCRIPTIONAL REGULATOR RUTR"/>
    <property type="match status" value="1"/>
</dbReference>
<dbReference type="Gene3D" id="1.10.357.10">
    <property type="entry name" value="Tetracycline Repressor, domain 2"/>
    <property type="match status" value="1"/>
</dbReference>
<dbReference type="EMBL" id="BAAAMN010000015">
    <property type="protein sequence ID" value="GAA2031476.1"/>
    <property type="molecule type" value="Genomic_DNA"/>
</dbReference>
<protein>
    <submittedName>
        <fullName evidence="7">TetR/AcrR family transcriptional regulator C-terminal domain-containing protein</fullName>
    </submittedName>
</protein>
<feature type="domain" description="HTH tetR-type" evidence="6">
    <location>
        <begin position="1"/>
        <end position="56"/>
    </location>
</feature>
<dbReference type="InterPro" id="IPR001647">
    <property type="entry name" value="HTH_TetR"/>
</dbReference>
<sequence length="216" mass="22904">MIAEQALAFVAESGLERLTMSQLAKELGVAASALYNHLDNKADLVLLIQEALMSQVSVRGMVGVIALRTTLEEALEDWARSYRAVFAKYPSLIPLIAVTPVSDAPQSSRMYNVVAQALMVAGVPEPQVINVIVAFESFLFGSALDLNAPSTVLDAGDESEGSAWLARAVSASKRAHDESAEAPDANNVYADHPFRFGLSALIAFTLALTGQPAAAD</sequence>
<evidence type="ECO:0000313" key="7">
    <source>
        <dbReference type="EMBL" id="GAA2031476.1"/>
    </source>
</evidence>
<keyword evidence="1" id="KW-0678">Repressor</keyword>
<name>A0ABN2U999_9MICC</name>
<dbReference type="PROSITE" id="PS50977">
    <property type="entry name" value="HTH_TETR_2"/>
    <property type="match status" value="1"/>
</dbReference>
<gene>
    <name evidence="7" type="ORF">GCM10009720_09660</name>
</gene>
<evidence type="ECO:0000256" key="4">
    <source>
        <dbReference type="ARBA" id="ARBA00023163"/>
    </source>
</evidence>
<reference evidence="7 8" key="1">
    <citation type="journal article" date="2019" name="Int. J. Syst. Evol. Microbiol.">
        <title>The Global Catalogue of Microorganisms (GCM) 10K type strain sequencing project: providing services to taxonomists for standard genome sequencing and annotation.</title>
        <authorList>
            <consortium name="The Broad Institute Genomics Platform"/>
            <consortium name="The Broad Institute Genome Sequencing Center for Infectious Disease"/>
            <person name="Wu L."/>
            <person name="Ma J."/>
        </authorList>
    </citation>
    <scope>NUCLEOTIDE SEQUENCE [LARGE SCALE GENOMIC DNA]</scope>
    <source>
        <strain evidence="7 8">JCM 13595</strain>
    </source>
</reference>
<keyword evidence="8" id="KW-1185">Reference proteome</keyword>
<evidence type="ECO:0000256" key="3">
    <source>
        <dbReference type="ARBA" id="ARBA00023125"/>
    </source>
</evidence>
<dbReference type="PRINTS" id="PR00400">
    <property type="entry name" value="TETREPRESSOR"/>
</dbReference>
<dbReference type="SUPFAM" id="SSF46689">
    <property type="entry name" value="Homeodomain-like"/>
    <property type="match status" value="1"/>
</dbReference>
<dbReference type="Pfam" id="PF00440">
    <property type="entry name" value="TetR_N"/>
    <property type="match status" value="1"/>
</dbReference>
<organism evidence="7 8">
    <name type="scientific">Yaniella flava</name>
    <dbReference type="NCBI Taxonomy" id="287930"/>
    <lineage>
        <taxon>Bacteria</taxon>
        <taxon>Bacillati</taxon>
        <taxon>Actinomycetota</taxon>
        <taxon>Actinomycetes</taxon>
        <taxon>Micrococcales</taxon>
        <taxon>Micrococcaceae</taxon>
        <taxon>Yaniella</taxon>
    </lineage>
</organism>
<evidence type="ECO:0000256" key="1">
    <source>
        <dbReference type="ARBA" id="ARBA00022491"/>
    </source>
</evidence>
<accession>A0ABN2U999</accession>